<evidence type="ECO:0000313" key="4">
    <source>
        <dbReference type="EMBL" id="TVU17561.1"/>
    </source>
</evidence>
<protein>
    <recommendedName>
        <fullName evidence="3">SWIM-type domain-containing protein</fullName>
    </recommendedName>
</protein>
<feature type="domain" description="SWIM-type" evidence="3">
    <location>
        <begin position="193"/>
        <end position="247"/>
    </location>
</feature>
<proteinExistence type="predicted"/>
<comment type="caution">
    <text evidence="4">The sequence shown here is derived from an EMBL/GenBank/DDBJ whole genome shotgun (WGS) entry which is preliminary data.</text>
</comment>
<dbReference type="EMBL" id="RWGY01000029">
    <property type="protein sequence ID" value="TVU17561.1"/>
    <property type="molecule type" value="Genomic_DNA"/>
</dbReference>
<organism evidence="4 5">
    <name type="scientific">Eragrostis curvula</name>
    <name type="common">weeping love grass</name>
    <dbReference type="NCBI Taxonomy" id="38414"/>
    <lineage>
        <taxon>Eukaryota</taxon>
        <taxon>Viridiplantae</taxon>
        <taxon>Streptophyta</taxon>
        <taxon>Embryophyta</taxon>
        <taxon>Tracheophyta</taxon>
        <taxon>Spermatophyta</taxon>
        <taxon>Magnoliopsida</taxon>
        <taxon>Liliopsida</taxon>
        <taxon>Poales</taxon>
        <taxon>Poaceae</taxon>
        <taxon>PACMAD clade</taxon>
        <taxon>Chloridoideae</taxon>
        <taxon>Eragrostideae</taxon>
        <taxon>Eragrostidinae</taxon>
        <taxon>Eragrostis</taxon>
    </lineage>
</organism>
<gene>
    <name evidence="4" type="ORF">EJB05_33604</name>
</gene>
<dbReference type="GO" id="GO:0008270">
    <property type="term" value="F:zinc ion binding"/>
    <property type="evidence" value="ECO:0007669"/>
    <property type="project" value="UniProtKB-KW"/>
</dbReference>
<evidence type="ECO:0000256" key="1">
    <source>
        <dbReference type="PROSITE-ProRule" id="PRU00325"/>
    </source>
</evidence>
<accession>A0A5J9U3A0</accession>
<dbReference type="Proteomes" id="UP000324897">
    <property type="component" value="Chromosome 7"/>
</dbReference>
<reference evidence="4 5" key="1">
    <citation type="journal article" date="2019" name="Sci. Rep.">
        <title>A high-quality genome of Eragrostis curvula grass provides insights into Poaceae evolution and supports new strategies to enhance forage quality.</title>
        <authorList>
            <person name="Carballo J."/>
            <person name="Santos B.A.C.M."/>
            <person name="Zappacosta D."/>
            <person name="Garbus I."/>
            <person name="Selva J.P."/>
            <person name="Gallo C.A."/>
            <person name="Diaz A."/>
            <person name="Albertini E."/>
            <person name="Caccamo M."/>
            <person name="Echenique V."/>
        </authorList>
    </citation>
    <scope>NUCLEOTIDE SEQUENCE [LARGE SCALE GENOMIC DNA]</scope>
    <source>
        <strain evidence="5">cv. Victoria</strain>
        <tissue evidence="4">Leaf</tissue>
    </source>
</reference>
<keyword evidence="5" id="KW-1185">Reference proteome</keyword>
<evidence type="ECO:0000256" key="2">
    <source>
        <dbReference type="SAM" id="MobiDB-lite"/>
    </source>
</evidence>
<evidence type="ECO:0000313" key="5">
    <source>
        <dbReference type="Proteomes" id="UP000324897"/>
    </source>
</evidence>
<feature type="compositionally biased region" description="Polar residues" evidence="2">
    <location>
        <begin position="334"/>
        <end position="347"/>
    </location>
</feature>
<name>A0A5J9U3A0_9POAL</name>
<dbReference type="AlphaFoldDB" id="A0A5J9U3A0"/>
<feature type="non-terminal residue" evidence="4">
    <location>
        <position position="1"/>
    </location>
</feature>
<keyword evidence="1" id="KW-0863">Zinc-finger</keyword>
<sequence>MRNRPSTVRAHSESTRAASTLSLPRRLFRRRAGTRRHPRSLYCFQFLCDTKPLVSPVKALFYCCATVYCSYLCFDPGHPWCPARLIRATDPLPTRAAGGLPLAHLRVRVGRPRSPILIALAGVACFPTAAAVRLPLPRLLPPSGDPSCSPCSHGVLFLRRFGASVAPAIAAAAGVELWMRGVLGGGAAAAPLLCISAPSRCPSSALSCSCPGAAAVAVVKGADRGSIHELRIHRSCRHLLALAPYSNYKNMSVRPEASSPNRCHKRRHPMPICSEAHSANDGVSRADHSNYLEDFPTDFNFKANRPVRRRLCADLPELHGADNTHQPRTKRKAQTSSCRLDILSSQTGDRDPPTSDAMLNGAPGSSSDFPTDFNFESTRRIRRRLHTHTSDLGQPDRVSSPRLHVKRKSSVSCRLSEPSCSRINEVDEDEQQPSNMQVSSSGHRQRLYLMNTLGYVMPR</sequence>
<dbReference type="PROSITE" id="PS50966">
    <property type="entry name" value="ZF_SWIM"/>
    <property type="match status" value="1"/>
</dbReference>
<keyword evidence="1" id="KW-0862">Zinc</keyword>
<evidence type="ECO:0000259" key="3">
    <source>
        <dbReference type="PROSITE" id="PS50966"/>
    </source>
</evidence>
<dbReference type="Gramene" id="TVU17561">
    <property type="protein sequence ID" value="TVU17561"/>
    <property type="gene ID" value="EJB05_33604"/>
</dbReference>
<dbReference type="InterPro" id="IPR007527">
    <property type="entry name" value="Znf_SWIM"/>
</dbReference>
<feature type="region of interest" description="Disordered" evidence="2">
    <location>
        <begin position="318"/>
        <end position="373"/>
    </location>
</feature>
<keyword evidence="1" id="KW-0479">Metal-binding</keyword>